<dbReference type="SUPFAM" id="SSF48452">
    <property type="entry name" value="TPR-like"/>
    <property type="match status" value="1"/>
</dbReference>
<accession>A0ABW3CWD8</accession>
<dbReference type="InterPro" id="IPR021314">
    <property type="entry name" value="DUF2911"/>
</dbReference>
<evidence type="ECO:0000313" key="2">
    <source>
        <dbReference type="EMBL" id="MFD0861492.1"/>
    </source>
</evidence>
<feature type="signal peptide" evidence="1">
    <location>
        <begin position="1"/>
        <end position="26"/>
    </location>
</feature>
<keyword evidence="3" id="KW-1185">Reference proteome</keyword>
<evidence type="ECO:0000256" key="1">
    <source>
        <dbReference type="SAM" id="SignalP"/>
    </source>
</evidence>
<dbReference type="Gene3D" id="1.25.40.10">
    <property type="entry name" value="Tetratricopeptide repeat domain"/>
    <property type="match status" value="1"/>
</dbReference>
<comment type="caution">
    <text evidence="2">The sequence shown here is derived from an EMBL/GenBank/DDBJ whole genome shotgun (WGS) entry which is preliminary data.</text>
</comment>
<feature type="chain" id="PRO_5047383286" evidence="1">
    <location>
        <begin position="27"/>
        <end position="370"/>
    </location>
</feature>
<dbReference type="InterPro" id="IPR011990">
    <property type="entry name" value="TPR-like_helical_dom_sf"/>
</dbReference>
<proteinExistence type="predicted"/>
<gene>
    <name evidence="2" type="ORF">ACFQ1M_04685</name>
</gene>
<reference evidence="3" key="1">
    <citation type="journal article" date="2019" name="Int. J. Syst. Evol. Microbiol.">
        <title>The Global Catalogue of Microorganisms (GCM) 10K type strain sequencing project: providing services to taxonomists for standard genome sequencing and annotation.</title>
        <authorList>
            <consortium name="The Broad Institute Genomics Platform"/>
            <consortium name="The Broad Institute Genome Sequencing Center for Infectious Disease"/>
            <person name="Wu L."/>
            <person name="Ma J."/>
        </authorList>
    </citation>
    <scope>NUCLEOTIDE SEQUENCE [LARGE SCALE GENOMIC DNA]</scope>
    <source>
        <strain evidence="3">CCUG 62952</strain>
    </source>
</reference>
<dbReference type="EMBL" id="JBHTJH010000004">
    <property type="protein sequence ID" value="MFD0861492.1"/>
    <property type="molecule type" value="Genomic_DNA"/>
</dbReference>
<sequence length="370" mass="41146">MKQTYQKLLGGFMLAFAVCSFQFANAQLNTPRGSQMAKTMQRVGITDIYVKYSRPQVNDREIWGNLVPYGMNNLGFGTAKESPWRAGANENTTITFNDAVTVGGKKVPAGTYGYHLIVNEDDTATVILSSDSGSWGSYFYDPANDVARVDIKTETVPHREFLTFEFTEVNPNDATLALIWEKKAFPLKIEVDVKDIVLADIREKLTNSPGFNRQSWEQAAQYALNNGGDLNEALAWVDAAIAGQFFSQKTFNNLGIKAQILMKQGKKEEAFAMMDEAREMGTVLQVHQMGRQLIALDQKQKALEVFKFNAKKNKDTWPVHYGMARGLSAIGKHKEALKHLKIALNNAPNKPNKDAIVAGIAKLEKGEDIN</sequence>
<protein>
    <submittedName>
        <fullName evidence="2">DUF2911 domain-containing protein</fullName>
    </submittedName>
</protein>
<organism evidence="2 3">
    <name type="scientific">Sungkyunkwania multivorans</name>
    <dbReference type="NCBI Taxonomy" id="1173618"/>
    <lineage>
        <taxon>Bacteria</taxon>
        <taxon>Pseudomonadati</taxon>
        <taxon>Bacteroidota</taxon>
        <taxon>Flavobacteriia</taxon>
        <taxon>Flavobacteriales</taxon>
        <taxon>Flavobacteriaceae</taxon>
        <taxon>Sungkyunkwania</taxon>
    </lineage>
</organism>
<dbReference type="RefSeq" id="WP_386404614.1">
    <property type="nucleotide sequence ID" value="NZ_JBHTJH010000004.1"/>
</dbReference>
<dbReference type="Pfam" id="PF04733">
    <property type="entry name" value="Coatomer_E"/>
    <property type="match status" value="1"/>
</dbReference>
<dbReference type="Pfam" id="PF11138">
    <property type="entry name" value="DUF2911"/>
    <property type="match status" value="1"/>
</dbReference>
<name>A0ABW3CWD8_9FLAO</name>
<evidence type="ECO:0000313" key="3">
    <source>
        <dbReference type="Proteomes" id="UP001596978"/>
    </source>
</evidence>
<dbReference type="Proteomes" id="UP001596978">
    <property type="component" value="Unassembled WGS sequence"/>
</dbReference>
<keyword evidence="1" id="KW-0732">Signal</keyword>